<dbReference type="SUPFAM" id="SSF53300">
    <property type="entry name" value="vWA-like"/>
    <property type="match status" value="1"/>
</dbReference>
<protein>
    <submittedName>
        <fullName evidence="2">VWA domain-containing protein</fullName>
    </submittedName>
</protein>
<accession>A0ABW3VVN5</accession>
<feature type="domain" description="VWFA" evidence="1">
    <location>
        <begin position="43"/>
        <end position="233"/>
    </location>
</feature>
<evidence type="ECO:0000313" key="3">
    <source>
        <dbReference type="Proteomes" id="UP001597229"/>
    </source>
</evidence>
<sequence length="299" mass="32027">MSPSRATTLTVVRRLAIVLAFVAVLLRPGVGHTEVPTQLSDLDVLVVVDRTRSMAALDYDGRTPRIIGAKADLKALADELPGARFGMLAFGADARLLMPFTTDTSAFDAAVETLYLEGPTDGSGSRADRPVPELQDVLKRAADQSPDRRRIVVYVGDGEDTGSAAEEAGHDFGDVRDLVAGGAVLGYGTTQGGPMPQSDDFDTSLGYLRDPTTDDTAISHADLEHLDRIAHQLGVPFEHRTAPGGLRKLADAFAASYSDGHGGHDRPAQHELTWLAGLVLLGLVLVELRIGWRAVWRTR</sequence>
<evidence type="ECO:0000259" key="1">
    <source>
        <dbReference type="PROSITE" id="PS50234"/>
    </source>
</evidence>
<dbReference type="InterPro" id="IPR036465">
    <property type="entry name" value="vWFA_dom_sf"/>
</dbReference>
<proteinExistence type="predicted"/>
<dbReference type="RefSeq" id="WP_367920137.1">
    <property type="nucleotide sequence ID" value="NZ_BAABAC010000025.1"/>
</dbReference>
<dbReference type="Pfam" id="PF13519">
    <property type="entry name" value="VWA_2"/>
    <property type="match status" value="1"/>
</dbReference>
<gene>
    <name evidence="2" type="ORF">ACFQ3F_01580</name>
</gene>
<name>A0ABW3VVN5_9ACTN</name>
<evidence type="ECO:0000313" key="2">
    <source>
        <dbReference type="EMBL" id="MFD1246467.1"/>
    </source>
</evidence>
<dbReference type="PROSITE" id="PS50234">
    <property type="entry name" value="VWFA"/>
    <property type="match status" value="1"/>
</dbReference>
<dbReference type="EMBL" id="JBHTLX010000004">
    <property type="protein sequence ID" value="MFD1246467.1"/>
    <property type="molecule type" value="Genomic_DNA"/>
</dbReference>
<dbReference type="Proteomes" id="UP001597229">
    <property type="component" value="Unassembled WGS sequence"/>
</dbReference>
<organism evidence="2 3">
    <name type="scientific">Nocardioides ginsengisoli</name>
    <dbReference type="NCBI Taxonomy" id="363868"/>
    <lineage>
        <taxon>Bacteria</taxon>
        <taxon>Bacillati</taxon>
        <taxon>Actinomycetota</taxon>
        <taxon>Actinomycetes</taxon>
        <taxon>Propionibacteriales</taxon>
        <taxon>Nocardioidaceae</taxon>
        <taxon>Nocardioides</taxon>
    </lineage>
</organism>
<keyword evidence="3" id="KW-1185">Reference proteome</keyword>
<reference evidence="3" key="1">
    <citation type="journal article" date="2019" name="Int. J. Syst. Evol. Microbiol.">
        <title>The Global Catalogue of Microorganisms (GCM) 10K type strain sequencing project: providing services to taxonomists for standard genome sequencing and annotation.</title>
        <authorList>
            <consortium name="The Broad Institute Genomics Platform"/>
            <consortium name="The Broad Institute Genome Sequencing Center for Infectious Disease"/>
            <person name="Wu L."/>
            <person name="Ma J."/>
        </authorList>
    </citation>
    <scope>NUCLEOTIDE SEQUENCE [LARGE SCALE GENOMIC DNA]</scope>
    <source>
        <strain evidence="3">CCUG 52478</strain>
    </source>
</reference>
<comment type="caution">
    <text evidence="2">The sequence shown here is derived from an EMBL/GenBank/DDBJ whole genome shotgun (WGS) entry which is preliminary data.</text>
</comment>
<dbReference type="Gene3D" id="3.40.50.410">
    <property type="entry name" value="von Willebrand factor, type A domain"/>
    <property type="match status" value="1"/>
</dbReference>
<dbReference type="InterPro" id="IPR002035">
    <property type="entry name" value="VWF_A"/>
</dbReference>